<organism evidence="2 3">
    <name type="scientific">Arthrobacter gyeryongensis</name>
    <dbReference type="NCBI Taxonomy" id="1650592"/>
    <lineage>
        <taxon>Bacteria</taxon>
        <taxon>Bacillati</taxon>
        <taxon>Actinomycetota</taxon>
        <taxon>Actinomycetes</taxon>
        <taxon>Micrococcales</taxon>
        <taxon>Micrococcaceae</taxon>
        <taxon>Arthrobacter</taxon>
    </lineage>
</organism>
<dbReference type="InterPro" id="IPR046858">
    <property type="entry name" value="ChrB_N"/>
</dbReference>
<sequence>MVKSEPLIPGGWVLLNYRMPRNPSSPRVAVWRRLQALGVAQLGDGLVALPADARTREHFDWIAGDITENGGTAAVWLGRPASEALERSIAETMARDRGQEYLALAEDARDALRLEEPARARTAKRLRAQLRKINRRDYFPPQARALAAEAIAAVLAPADTPAESVPAESRRR</sequence>
<dbReference type="Pfam" id="PF20229">
    <property type="entry name" value="ChrB_N"/>
    <property type="match status" value="1"/>
</dbReference>
<protein>
    <recommendedName>
        <fullName evidence="1">ChrB N-terminal domain-containing protein</fullName>
    </recommendedName>
</protein>
<name>A0ABP9SIV1_9MICC</name>
<gene>
    <name evidence="2" type="ORF">GCM10023346_25300</name>
</gene>
<accession>A0ABP9SIV1</accession>
<comment type="caution">
    <text evidence="2">The sequence shown here is derived from an EMBL/GenBank/DDBJ whole genome shotgun (WGS) entry which is preliminary data.</text>
</comment>
<dbReference type="EMBL" id="BAABKK010000015">
    <property type="protein sequence ID" value="GAA5195415.1"/>
    <property type="molecule type" value="Genomic_DNA"/>
</dbReference>
<proteinExistence type="predicted"/>
<reference evidence="3" key="1">
    <citation type="journal article" date="2019" name="Int. J. Syst. Evol. Microbiol.">
        <title>The Global Catalogue of Microorganisms (GCM) 10K type strain sequencing project: providing services to taxonomists for standard genome sequencing and annotation.</title>
        <authorList>
            <consortium name="The Broad Institute Genomics Platform"/>
            <consortium name="The Broad Institute Genome Sequencing Center for Infectious Disease"/>
            <person name="Wu L."/>
            <person name="Ma J."/>
        </authorList>
    </citation>
    <scope>NUCLEOTIDE SEQUENCE [LARGE SCALE GENOMIC DNA]</scope>
    <source>
        <strain evidence="3">JCM 18514</strain>
    </source>
</reference>
<dbReference type="RefSeq" id="WP_345449736.1">
    <property type="nucleotide sequence ID" value="NZ_BAABKK010000015.1"/>
</dbReference>
<keyword evidence="3" id="KW-1185">Reference proteome</keyword>
<evidence type="ECO:0000259" key="1">
    <source>
        <dbReference type="Pfam" id="PF20229"/>
    </source>
</evidence>
<dbReference type="Proteomes" id="UP001500200">
    <property type="component" value="Unassembled WGS sequence"/>
</dbReference>
<evidence type="ECO:0000313" key="2">
    <source>
        <dbReference type="EMBL" id="GAA5195415.1"/>
    </source>
</evidence>
<evidence type="ECO:0000313" key="3">
    <source>
        <dbReference type="Proteomes" id="UP001500200"/>
    </source>
</evidence>
<feature type="domain" description="ChrB N-terminal" evidence="1">
    <location>
        <begin position="27"/>
        <end position="160"/>
    </location>
</feature>